<dbReference type="Gene3D" id="2.60.40.60">
    <property type="entry name" value="Cadherins"/>
    <property type="match status" value="3"/>
</dbReference>
<dbReference type="Proteomes" id="UP001186944">
    <property type="component" value="Unassembled WGS sequence"/>
</dbReference>
<name>A0AA89BPA2_PINIB</name>
<sequence>MIMNSFKFKFYQNAIKRVKEDPDDNLNSTHNRAQIEHRRTPNKLEVGPGAGRNDSVIEYHGVKDISMEPFPPPSGFLRVSHNSKFNWSIVLTKNIDREDTQFDSLNGGGGIPNTVTFQVDNEIETGPQFLFNEFNITIPEPIGNQDNLVLRLSKQSRSVDLSLLNMLDYDKGVTSYNMTLTAKVSGAPRFSTTTNIFVHVTDVDDQNPTFTKDVYRCSIPETVMSDVIRCDNIPTAYDQDKGLNETITYEIVGIADPTFIPFTIDAKDGRILVNGTIDREKKDFYAFTIMAKQIDKPLLRRVTSLVYVQIQDANDNSPVMSSATYDISIPENLPDGTFVLKVAATDLDKGNNSLIGFRLSGDYTPFEIDEQSGVISVKNSALLDRETHQYFKFEVQAFETATKEKHTSNNSSVMITLLDENDNSPEFNSSNKQLFVVKKTISDGTTIGQVGLNIYKKGGDLQRDSVAVPTAKHQNTE</sequence>
<proteinExistence type="predicted"/>
<accession>A0AA89BPA2</accession>
<dbReference type="InterPro" id="IPR015919">
    <property type="entry name" value="Cadherin-like_sf"/>
</dbReference>
<protein>
    <recommendedName>
        <fullName evidence="9">Cadherin domain-containing protein</fullName>
    </recommendedName>
</protein>
<feature type="region of interest" description="Disordered" evidence="8">
    <location>
        <begin position="21"/>
        <end position="52"/>
    </location>
</feature>
<keyword evidence="2" id="KW-0812">Transmembrane</keyword>
<dbReference type="CDD" id="cd11304">
    <property type="entry name" value="Cadherin_repeat"/>
    <property type="match status" value="3"/>
</dbReference>
<dbReference type="SMART" id="SM00112">
    <property type="entry name" value="CA"/>
    <property type="match status" value="3"/>
</dbReference>
<keyword evidence="6" id="KW-0472">Membrane</keyword>
<evidence type="ECO:0000256" key="6">
    <source>
        <dbReference type="ARBA" id="ARBA00023136"/>
    </source>
</evidence>
<dbReference type="AlphaFoldDB" id="A0AA89BPA2"/>
<keyword evidence="4 7" id="KW-0106">Calcium</keyword>
<evidence type="ECO:0000256" key="8">
    <source>
        <dbReference type="SAM" id="MobiDB-lite"/>
    </source>
</evidence>
<dbReference type="GO" id="GO:0007156">
    <property type="term" value="P:homophilic cell adhesion via plasma membrane adhesion molecules"/>
    <property type="evidence" value="ECO:0007669"/>
    <property type="project" value="InterPro"/>
</dbReference>
<evidence type="ECO:0000313" key="11">
    <source>
        <dbReference type="Proteomes" id="UP001186944"/>
    </source>
</evidence>
<dbReference type="PANTHER" id="PTHR24027">
    <property type="entry name" value="CADHERIN-23"/>
    <property type="match status" value="1"/>
</dbReference>
<dbReference type="PROSITE" id="PS00232">
    <property type="entry name" value="CADHERIN_1"/>
    <property type="match status" value="2"/>
</dbReference>
<dbReference type="GO" id="GO:0016342">
    <property type="term" value="C:catenin complex"/>
    <property type="evidence" value="ECO:0007669"/>
    <property type="project" value="TreeGrafter"/>
</dbReference>
<dbReference type="InterPro" id="IPR020894">
    <property type="entry name" value="Cadherin_CS"/>
</dbReference>
<dbReference type="GO" id="GO:0005509">
    <property type="term" value="F:calcium ion binding"/>
    <property type="evidence" value="ECO:0007669"/>
    <property type="project" value="UniProtKB-UniRule"/>
</dbReference>
<feature type="domain" description="Cadherin" evidence="9">
    <location>
        <begin position="71"/>
        <end position="210"/>
    </location>
</feature>
<evidence type="ECO:0000256" key="2">
    <source>
        <dbReference type="ARBA" id="ARBA00022692"/>
    </source>
</evidence>
<comment type="caution">
    <text evidence="10">The sequence shown here is derived from an EMBL/GenBank/DDBJ whole genome shotgun (WGS) entry which is preliminary data.</text>
</comment>
<evidence type="ECO:0000256" key="1">
    <source>
        <dbReference type="ARBA" id="ARBA00004370"/>
    </source>
</evidence>
<dbReference type="PRINTS" id="PR00205">
    <property type="entry name" value="CADHERIN"/>
</dbReference>
<organism evidence="10 11">
    <name type="scientific">Pinctada imbricata</name>
    <name type="common">Atlantic pearl-oyster</name>
    <name type="synonym">Pinctada martensii</name>
    <dbReference type="NCBI Taxonomy" id="66713"/>
    <lineage>
        <taxon>Eukaryota</taxon>
        <taxon>Metazoa</taxon>
        <taxon>Spiralia</taxon>
        <taxon>Lophotrochozoa</taxon>
        <taxon>Mollusca</taxon>
        <taxon>Bivalvia</taxon>
        <taxon>Autobranchia</taxon>
        <taxon>Pteriomorphia</taxon>
        <taxon>Pterioida</taxon>
        <taxon>Pterioidea</taxon>
        <taxon>Pteriidae</taxon>
        <taxon>Pinctada</taxon>
    </lineage>
</organism>
<gene>
    <name evidence="10" type="ORF">FSP39_010699</name>
</gene>
<evidence type="ECO:0000256" key="3">
    <source>
        <dbReference type="ARBA" id="ARBA00022737"/>
    </source>
</evidence>
<dbReference type="PANTHER" id="PTHR24027:SF438">
    <property type="entry name" value="CADHERIN 23"/>
    <property type="match status" value="1"/>
</dbReference>
<evidence type="ECO:0000256" key="4">
    <source>
        <dbReference type="ARBA" id="ARBA00022837"/>
    </source>
</evidence>
<evidence type="ECO:0000313" key="10">
    <source>
        <dbReference type="EMBL" id="KAK3090295.1"/>
    </source>
</evidence>
<evidence type="ECO:0000256" key="7">
    <source>
        <dbReference type="PROSITE-ProRule" id="PRU00043"/>
    </source>
</evidence>
<evidence type="ECO:0000259" key="9">
    <source>
        <dbReference type="PROSITE" id="PS50268"/>
    </source>
</evidence>
<dbReference type="SUPFAM" id="SSF49313">
    <property type="entry name" value="Cadherin-like"/>
    <property type="match status" value="3"/>
</dbReference>
<keyword evidence="11" id="KW-1185">Reference proteome</keyword>
<reference evidence="10" key="1">
    <citation type="submission" date="2019-08" db="EMBL/GenBank/DDBJ databases">
        <title>The improved chromosome-level genome for the pearl oyster Pinctada fucata martensii using PacBio sequencing and Hi-C.</title>
        <authorList>
            <person name="Zheng Z."/>
        </authorList>
    </citation>
    <scope>NUCLEOTIDE SEQUENCE</scope>
    <source>
        <strain evidence="10">ZZ-2019</strain>
        <tissue evidence="10">Adductor muscle</tissue>
    </source>
</reference>
<comment type="subcellular location">
    <subcellularLocation>
        <location evidence="1">Membrane</location>
    </subcellularLocation>
</comment>
<dbReference type="GO" id="GO:0045296">
    <property type="term" value="F:cadherin binding"/>
    <property type="evidence" value="ECO:0007669"/>
    <property type="project" value="TreeGrafter"/>
</dbReference>
<dbReference type="PROSITE" id="PS50268">
    <property type="entry name" value="CADHERIN_2"/>
    <property type="match status" value="3"/>
</dbReference>
<feature type="domain" description="Cadherin" evidence="9">
    <location>
        <begin position="321"/>
        <end position="427"/>
    </location>
</feature>
<dbReference type="FunFam" id="2.60.40.60:FF:000020">
    <property type="entry name" value="Dachsous cadherin-related 1b"/>
    <property type="match status" value="1"/>
</dbReference>
<dbReference type="EMBL" id="VSWD01000010">
    <property type="protein sequence ID" value="KAK3090295.1"/>
    <property type="molecule type" value="Genomic_DNA"/>
</dbReference>
<dbReference type="Pfam" id="PF00028">
    <property type="entry name" value="Cadherin"/>
    <property type="match status" value="2"/>
</dbReference>
<feature type="domain" description="Cadherin" evidence="9">
    <location>
        <begin position="211"/>
        <end position="320"/>
    </location>
</feature>
<dbReference type="GO" id="GO:0008013">
    <property type="term" value="F:beta-catenin binding"/>
    <property type="evidence" value="ECO:0007669"/>
    <property type="project" value="TreeGrafter"/>
</dbReference>
<keyword evidence="5" id="KW-1133">Transmembrane helix</keyword>
<dbReference type="InterPro" id="IPR039808">
    <property type="entry name" value="Cadherin"/>
</dbReference>
<evidence type="ECO:0000256" key="5">
    <source>
        <dbReference type="ARBA" id="ARBA00022989"/>
    </source>
</evidence>
<keyword evidence="3" id="KW-0677">Repeat</keyword>
<dbReference type="InterPro" id="IPR002126">
    <property type="entry name" value="Cadherin-like_dom"/>
</dbReference>
<dbReference type="GO" id="GO:0016477">
    <property type="term" value="P:cell migration"/>
    <property type="evidence" value="ECO:0007669"/>
    <property type="project" value="TreeGrafter"/>
</dbReference>